<dbReference type="InterPro" id="IPR028994">
    <property type="entry name" value="Integrin_alpha_N"/>
</dbReference>
<protein>
    <recommendedName>
        <fullName evidence="4">VCBS repeat-containing protein</fullName>
    </recommendedName>
</protein>
<evidence type="ECO:0000256" key="1">
    <source>
        <dbReference type="ARBA" id="ARBA00022729"/>
    </source>
</evidence>
<keyword evidence="3" id="KW-1185">Reference proteome</keyword>
<comment type="caution">
    <text evidence="2">The sequence shown here is derived from an EMBL/GenBank/DDBJ whole genome shotgun (WGS) entry which is preliminary data.</text>
</comment>
<reference evidence="2" key="1">
    <citation type="journal article" date="2023" name="Mol. Phylogenet. Evol.">
        <title>Genome-scale phylogeny and comparative genomics of the fungal order Sordariales.</title>
        <authorList>
            <person name="Hensen N."/>
            <person name="Bonometti L."/>
            <person name="Westerberg I."/>
            <person name="Brannstrom I.O."/>
            <person name="Guillou S."/>
            <person name="Cros-Aarteil S."/>
            <person name="Calhoun S."/>
            <person name="Haridas S."/>
            <person name="Kuo A."/>
            <person name="Mondo S."/>
            <person name="Pangilinan J."/>
            <person name="Riley R."/>
            <person name="LaButti K."/>
            <person name="Andreopoulos B."/>
            <person name="Lipzen A."/>
            <person name="Chen C."/>
            <person name="Yan M."/>
            <person name="Daum C."/>
            <person name="Ng V."/>
            <person name="Clum A."/>
            <person name="Steindorff A."/>
            <person name="Ohm R.A."/>
            <person name="Martin F."/>
            <person name="Silar P."/>
            <person name="Natvig D.O."/>
            <person name="Lalanne C."/>
            <person name="Gautier V."/>
            <person name="Ament-Velasquez S.L."/>
            <person name="Kruys A."/>
            <person name="Hutchinson M.I."/>
            <person name="Powell A.J."/>
            <person name="Barry K."/>
            <person name="Miller A.N."/>
            <person name="Grigoriev I.V."/>
            <person name="Debuchy R."/>
            <person name="Gladieux P."/>
            <person name="Hiltunen Thoren M."/>
            <person name="Johannesson H."/>
        </authorList>
    </citation>
    <scope>NUCLEOTIDE SEQUENCE</scope>
    <source>
        <strain evidence="2">CBS 315.58</strain>
    </source>
</reference>
<evidence type="ECO:0000313" key="2">
    <source>
        <dbReference type="EMBL" id="KAK4199301.1"/>
    </source>
</evidence>
<dbReference type="PANTHER" id="PTHR46580">
    <property type="entry name" value="SENSOR KINASE-RELATED"/>
    <property type="match status" value="1"/>
</dbReference>
<dbReference type="Pfam" id="PF13517">
    <property type="entry name" value="FG-GAP_3"/>
    <property type="match status" value="2"/>
</dbReference>
<dbReference type="SUPFAM" id="SSF69318">
    <property type="entry name" value="Integrin alpha N-terminal domain"/>
    <property type="match status" value="2"/>
</dbReference>
<dbReference type="AlphaFoldDB" id="A0AAN6XFH9"/>
<dbReference type="InterPro" id="IPR036514">
    <property type="entry name" value="SGNH_hydro_sf"/>
</dbReference>
<dbReference type="PANTHER" id="PTHR46580:SF2">
    <property type="entry name" value="MAM DOMAIN-CONTAINING PROTEIN"/>
    <property type="match status" value="1"/>
</dbReference>
<evidence type="ECO:0008006" key="4">
    <source>
        <dbReference type="Google" id="ProtNLM"/>
    </source>
</evidence>
<dbReference type="InterPro" id="IPR013517">
    <property type="entry name" value="FG-GAP"/>
</dbReference>
<proteinExistence type="predicted"/>
<gene>
    <name evidence="2" type="ORF">QBC40DRAFT_266066</name>
</gene>
<accession>A0AAN6XFH9</accession>
<dbReference type="Proteomes" id="UP001303160">
    <property type="component" value="Unassembled WGS sequence"/>
</dbReference>
<evidence type="ECO:0000313" key="3">
    <source>
        <dbReference type="Proteomes" id="UP001303160"/>
    </source>
</evidence>
<dbReference type="Gene3D" id="2.130.10.130">
    <property type="entry name" value="Integrin alpha, N-terminal"/>
    <property type="match status" value="1"/>
</dbReference>
<dbReference type="EMBL" id="MU863934">
    <property type="protein sequence ID" value="KAK4199301.1"/>
    <property type="molecule type" value="Genomic_DNA"/>
</dbReference>
<name>A0AAN6XFH9_9PEZI</name>
<organism evidence="2 3">
    <name type="scientific">Triangularia verruculosa</name>
    <dbReference type="NCBI Taxonomy" id="2587418"/>
    <lineage>
        <taxon>Eukaryota</taxon>
        <taxon>Fungi</taxon>
        <taxon>Dikarya</taxon>
        <taxon>Ascomycota</taxon>
        <taxon>Pezizomycotina</taxon>
        <taxon>Sordariomycetes</taxon>
        <taxon>Sordariomycetidae</taxon>
        <taxon>Sordariales</taxon>
        <taxon>Podosporaceae</taxon>
        <taxon>Triangularia</taxon>
    </lineage>
</organism>
<reference evidence="2" key="2">
    <citation type="submission" date="2023-05" db="EMBL/GenBank/DDBJ databases">
        <authorList>
            <consortium name="Lawrence Berkeley National Laboratory"/>
            <person name="Steindorff A."/>
            <person name="Hensen N."/>
            <person name="Bonometti L."/>
            <person name="Westerberg I."/>
            <person name="Brannstrom I.O."/>
            <person name="Guillou S."/>
            <person name="Cros-Aarteil S."/>
            <person name="Calhoun S."/>
            <person name="Haridas S."/>
            <person name="Kuo A."/>
            <person name="Mondo S."/>
            <person name="Pangilinan J."/>
            <person name="Riley R."/>
            <person name="Labutti K."/>
            <person name="Andreopoulos B."/>
            <person name="Lipzen A."/>
            <person name="Chen C."/>
            <person name="Yanf M."/>
            <person name="Daum C."/>
            <person name="Ng V."/>
            <person name="Clum A."/>
            <person name="Ohm R."/>
            <person name="Martin F."/>
            <person name="Silar P."/>
            <person name="Natvig D."/>
            <person name="Lalanne C."/>
            <person name="Gautier V."/>
            <person name="Ament-Velasquez S.L."/>
            <person name="Kruys A."/>
            <person name="Hutchinson M.I."/>
            <person name="Powell A.J."/>
            <person name="Barry K."/>
            <person name="Miller A.N."/>
            <person name="Grigoriev I.V."/>
            <person name="Debuchy R."/>
            <person name="Gladieux P."/>
            <person name="Thoren M.H."/>
            <person name="Johannesson H."/>
        </authorList>
    </citation>
    <scope>NUCLEOTIDE SEQUENCE</scope>
    <source>
        <strain evidence="2">CBS 315.58</strain>
    </source>
</reference>
<sequence>MAYNSTGIVNLRRAAGKHALAANLTPIPTSLFPDCIHPAEQGYRVIGDYWFDFLTQIPKSWITAPVGPGPDRADSIDRNGGLDKDIPPLDWGTSPVQVTSKATIASAAAGAINAGVCRAKPHWFSTGKIALGVGQMGGWQLTTNRWQGVGQVASGIDQDPKYVRLVDMNGDGKADYVWLDPSPCGNNGGIIGSGRGPAAGVQLADLNGDGLADYIVINPDTGAINVWWNYGPDSGWANGWKFVEGGQVARGVPHANWKTLRFPDINGDGRADYVYIGARGSLAHWLNTGSVGGQDVVFLGEGGIASGASPDVDHLVFADIDGDGRDDYLTWDEDAGLTGYLNQRTQKEGVPVYINQGPAKTIASGINKPFREIRLADMDGDGKADYIHVGDNGALEVWYNKNSADTSMTMDGLRFADIDGDGLDDYVRLHPDTGAITVYINKGPNQDDVLGWSWSPLYGGQPIASGRGRAATVQLADINGDGKADYLILDPKTGALTVYLNRGPDSGFASGWRFEGIGQVASGLGRGAHVRFADIDGDGLADYIFLKPNGGTIIYRTTWTSSTQPIWKPLPQADASGIGQRPEEISFQDINGDGKADYVWTSAARGKARVWYNNYPNLPAWLDGGEIASGVGTSGNCVRWAKLQKTGRASYVAVNPTTGAIAAWLSGCEDVVPKPPPEIPCNDDPVVRRIPGELVCYRNTEFLEYMSCDECLGRNGYSPAKSGSNTCVMVTDTRGNYRTVACPGDPAPSKNQDGSPNPATGIITGYCVVAGNNRPSGFSPRVPVSCLAFLGPGDASGMSRTRLD</sequence>
<dbReference type="Gene3D" id="3.40.50.1110">
    <property type="entry name" value="SGNH hydrolase"/>
    <property type="match status" value="1"/>
</dbReference>
<keyword evidence="1" id="KW-0732">Signal</keyword>